<accession>A0A177BDQ6</accession>
<evidence type="ECO:0000313" key="2">
    <source>
        <dbReference type="Proteomes" id="UP000078046"/>
    </source>
</evidence>
<evidence type="ECO:0000313" key="1">
    <source>
        <dbReference type="EMBL" id="OAF71684.1"/>
    </source>
</evidence>
<gene>
    <name evidence="1" type="ORF">A3Q56_00520</name>
</gene>
<dbReference type="AlphaFoldDB" id="A0A177BDQ6"/>
<dbReference type="EMBL" id="LWCA01000031">
    <property type="protein sequence ID" value="OAF71684.1"/>
    <property type="molecule type" value="Genomic_DNA"/>
</dbReference>
<proteinExistence type="predicted"/>
<comment type="caution">
    <text evidence="1">The sequence shown here is derived from an EMBL/GenBank/DDBJ whole genome shotgun (WGS) entry which is preliminary data.</text>
</comment>
<organism evidence="1 2">
    <name type="scientific">Intoshia linei</name>
    <dbReference type="NCBI Taxonomy" id="1819745"/>
    <lineage>
        <taxon>Eukaryota</taxon>
        <taxon>Metazoa</taxon>
        <taxon>Spiralia</taxon>
        <taxon>Lophotrochozoa</taxon>
        <taxon>Mesozoa</taxon>
        <taxon>Orthonectida</taxon>
        <taxon>Rhopaluridae</taxon>
        <taxon>Intoshia</taxon>
    </lineage>
</organism>
<dbReference type="Proteomes" id="UP000078046">
    <property type="component" value="Unassembled WGS sequence"/>
</dbReference>
<protein>
    <submittedName>
        <fullName evidence="1">Uncharacterized protein</fullName>
    </submittedName>
</protein>
<sequence length="113" mass="13337">MNCGVIQSDHTLFNKINALNLNWLDVKNIGVLIDFKSILTDSKWHSKSQFHLHNYKCLKIFGKFDIQYAMSETTKIKKEEHNLYIKNNIKYLKHLTNAVLYLCKQKMPLRGHD</sequence>
<keyword evidence="2" id="KW-1185">Reference proteome</keyword>
<name>A0A177BDQ6_9BILA</name>
<reference evidence="1 2" key="1">
    <citation type="submission" date="2016-04" db="EMBL/GenBank/DDBJ databases">
        <title>The genome of Intoshia linei affirms orthonectids as highly simplified spiralians.</title>
        <authorList>
            <person name="Mikhailov K.V."/>
            <person name="Slusarev G.S."/>
            <person name="Nikitin M.A."/>
            <person name="Logacheva M.D."/>
            <person name="Penin A."/>
            <person name="Aleoshin V."/>
            <person name="Panchin Y.V."/>
        </authorList>
    </citation>
    <scope>NUCLEOTIDE SEQUENCE [LARGE SCALE GENOMIC DNA]</scope>
    <source>
        <strain evidence="1">Intl2013</strain>
        <tissue evidence="1">Whole animal</tissue>
    </source>
</reference>